<name>A0AAV0YDX0_9HEMI</name>
<evidence type="ECO:0000313" key="2">
    <source>
        <dbReference type="Proteomes" id="UP001160148"/>
    </source>
</evidence>
<dbReference type="EMBL" id="CARXXK010001851">
    <property type="protein sequence ID" value="CAI6377772.1"/>
    <property type="molecule type" value="Genomic_DNA"/>
</dbReference>
<gene>
    <name evidence="1" type="ORF">MEUPH1_LOCUS30986</name>
</gene>
<evidence type="ECO:0008006" key="3">
    <source>
        <dbReference type="Google" id="ProtNLM"/>
    </source>
</evidence>
<protein>
    <recommendedName>
        <fullName evidence="3">DUF4806 domain-containing protein</fullName>
    </recommendedName>
</protein>
<keyword evidence="2" id="KW-1185">Reference proteome</keyword>
<evidence type="ECO:0000313" key="1">
    <source>
        <dbReference type="EMBL" id="CAI6377772.1"/>
    </source>
</evidence>
<accession>A0AAV0YDX0</accession>
<sequence length="331" mass="37733">MWSVVEFFDDNSVEVVPAYWLNKNTCAWPKKNSKKFIQKRIKPNEIEFDFLKARKMGKDRDSYTLAREKAKKAEYTSDLSTTPTKQKYNNMKPTLKTKKKDKCQQKENTVLWNPSSSESIVDDNYNTNRESNLSPMAESILVLSGTPSSPAIQLIPTRLPSQISNSSQSTVIAVKKKLNFNKTSHSPSPISTPDKTTKITDEILEGITHVIDESFIGVVNTSSSPFKVSDAFYVDTQQSASFSNEPQISAPNGILEFLQKMNRTICNIKYDINSLNEKVDKMYDTLLLEPSRFDHSSTEKNTEDIFQMELSNLPLETEDELEEFEKKTYSQ</sequence>
<dbReference type="AlphaFoldDB" id="A0AAV0YDX0"/>
<proteinExistence type="predicted"/>
<comment type="caution">
    <text evidence="1">The sequence shown here is derived from an EMBL/GenBank/DDBJ whole genome shotgun (WGS) entry which is preliminary data.</text>
</comment>
<reference evidence="1 2" key="1">
    <citation type="submission" date="2023-01" db="EMBL/GenBank/DDBJ databases">
        <authorList>
            <person name="Whitehead M."/>
        </authorList>
    </citation>
    <scope>NUCLEOTIDE SEQUENCE [LARGE SCALE GENOMIC DNA]</scope>
</reference>
<dbReference type="Proteomes" id="UP001160148">
    <property type="component" value="Unassembled WGS sequence"/>
</dbReference>
<organism evidence="1 2">
    <name type="scientific">Macrosiphum euphorbiae</name>
    <name type="common">potato aphid</name>
    <dbReference type="NCBI Taxonomy" id="13131"/>
    <lineage>
        <taxon>Eukaryota</taxon>
        <taxon>Metazoa</taxon>
        <taxon>Ecdysozoa</taxon>
        <taxon>Arthropoda</taxon>
        <taxon>Hexapoda</taxon>
        <taxon>Insecta</taxon>
        <taxon>Pterygota</taxon>
        <taxon>Neoptera</taxon>
        <taxon>Paraneoptera</taxon>
        <taxon>Hemiptera</taxon>
        <taxon>Sternorrhyncha</taxon>
        <taxon>Aphidomorpha</taxon>
        <taxon>Aphidoidea</taxon>
        <taxon>Aphididae</taxon>
        <taxon>Macrosiphini</taxon>
        <taxon>Macrosiphum</taxon>
    </lineage>
</organism>